<evidence type="ECO:0000313" key="2">
    <source>
        <dbReference type="EMBL" id="MBB5853863.1"/>
    </source>
</evidence>
<dbReference type="InterPro" id="IPR024520">
    <property type="entry name" value="DUF3558"/>
</dbReference>
<keyword evidence="3" id="KW-1185">Reference proteome</keyword>
<name>A0A841B4E2_9PSEU</name>
<dbReference type="Pfam" id="PF12079">
    <property type="entry name" value="DUF3558"/>
    <property type="match status" value="1"/>
</dbReference>
<dbReference type="PROSITE" id="PS51257">
    <property type="entry name" value="PROKAR_LIPOPROTEIN"/>
    <property type="match status" value="1"/>
</dbReference>
<protein>
    <recommendedName>
        <fullName evidence="4">DUF3558 domain-containing protein</fullName>
    </recommendedName>
</protein>
<dbReference type="RefSeq" id="WP_184897430.1">
    <property type="nucleotide sequence ID" value="NZ_JACHMX010000001.1"/>
</dbReference>
<dbReference type="AlphaFoldDB" id="A0A841B4E2"/>
<dbReference type="Proteomes" id="UP000580861">
    <property type="component" value="Unassembled WGS sequence"/>
</dbReference>
<evidence type="ECO:0000256" key="1">
    <source>
        <dbReference type="SAM" id="MobiDB-lite"/>
    </source>
</evidence>
<reference evidence="2 3" key="1">
    <citation type="submission" date="2020-08" db="EMBL/GenBank/DDBJ databases">
        <title>Sequencing the genomes of 1000 actinobacteria strains.</title>
        <authorList>
            <person name="Klenk H.-P."/>
        </authorList>
    </citation>
    <scope>NUCLEOTIDE SEQUENCE [LARGE SCALE GENOMIC DNA]</scope>
    <source>
        <strain evidence="2 3">DSM 45272</strain>
    </source>
</reference>
<gene>
    <name evidence="2" type="ORF">HDA45_003950</name>
</gene>
<accession>A0A841B4E2</accession>
<comment type="caution">
    <text evidence="2">The sequence shown here is derived from an EMBL/GenBank/DDBJ whole genome shotgun (WGS) entry which is preliminary data.</text>
</comment>
<organism evidence="2 3">
    <name type="scientific">Amycolatopsis umgeniensis</name>
    <dbReference type="NCBI Taxonomy" id="336628"/>
    <lineage>
        <taxon>Bacteria</taxon>
        <taxon>Bacillati</taxon>
        <taxon>Actinomycetota</taxon>
        <taxon>Actinomycetes</taxon>
        <taxon>Pseudonocardiales</taxon>
        <taxon>Pseudonocardiaceae</taxon>
        <taxon>Amycolatopsis</taxon>
    </lineage>
</organism>
<evidence type="ECO:0008006" key="4">
    <source>
        <dbReference type="Google" id="ProtNLM"/>
    </source>
</evidence>
<sequence>MRPTTTILTIATLATVALVGGCSEQKTGKPSPTNAPSSAALPSDGAPAVTNPIANTAAIETDPCTAVPAAEIETIGGKIDGSRIEPMTMGKGCTWSFADGPSTVNAGLVTGNKQGLSTLYAQKARGGLTTFKPVDPIDGYPAVIYANGGEGKGTCTLAVGVRDDLVYTVIPLLSSDHPMLADPCGMATKIAAAAIKNLKGA</sequence>
<proteinExistence type="predicted"/>
<dbReference type="EMBL" id="JACHMX010000001">
    <property type="protein sequence ID" value="MBB5853863.1"/>
    <property type="molecule type" value="Genomic_DNA"/>
</dbReference>
<feature type="region of interest" description="Disordered" evidence="1">
    <location>
        <begin position="23"/>
        <end position="45"/>
    </location>
</feature>
<feature type="compositionally biased region" description="Polar residues" evidence="1">
    <location>
        <begin position="24"/>
        <end position="37"/>
    </location>
</feature>
<evidence type="ECO:0000313" key="3">
    <source>
        <dbReference type="Proteomes" id="UP000580861"/>
    </source>
</evidence>